<dbReference type="EMBL" id="MHLH01000015">
    <property type="protein sequence ID" value="OGZ03711.1"/>
    <property type="molecule type" value="Genomic_DNA"/>
</dbReference>
<reference evidence="2 3" key="1">
    <citation type="journal article" date="2016" name="Nat. Commun.">
        <title>Thousands of microbial genomes shed light on interconnected biogeochemical processes in an aquifer system.</title>
        <authorList>
            <person name="Anantharaman K."/>
            <person name="Brown C.T."/>
            <person name="Hug L.A."/>
            <person name="Sharon I."/>
            <person name="Castelle C.J."/>
            <person name="Probst A.J."/>
            <person name="Thomas B.C."/>
            <person name="Singh A."/>
            <person name="Wilkins M.J."/>
            <person name="Karaoz U."/>
            <person name="Brodie E.L."/>
            <person name="Williams K.H."/>
            <person name="Hubbard S.S."/>
            <person name="Banfield J.F."/>
        </authorList>
    </citation>
    <scope>NUCLEOTIDE SEQUENCE [LARGE SCALE GENOMIC DNA]</scope>
</reference>
<evidence type="ECO:0000256" key="1">
    <source>
        <dbReference type="SAM" id="Phobius"/>
    </source>
</evidence>
<feature type="transmembrane region" description="Helical" evidence="1">
    <location>
        <begin position="73"/>
        <end position="95"/>
    </location>
</feature>
<dbReference type="Proteomes" id="UP000178841">
    <property type="component" value="Unassembled WGS sequence"/>
</dbReference>
<dbReference type="STRING" id="1798657.A2648_02030"/>
<keyword evidence="1" id="KW-0472">Membrane</keyword>
<dbReference type="AlphaFoldDB" id="A0A1G2CSS0"/>
<accession>A0A1G2CSS0</accession>
<gene>
    <name evidence="2" type="ORF">A2648_02030</name>
</gene>
<evidence type="ECO:0000313" key="3">
    <source>
        <dbReference type="Proteomes" id="UP000178841"/>
    </source>
</evidence>
<comment type="caution">
    <text evidence="2">The sequence shown here is derived from an EMBL/GenBank/DDBJ whole genome shotgun (WGS) entry which is preliminary data.</text>
</comment>
<sequence length="109" mass="12853">MGQETKQFKTETMRRIYTLFFLKKLSGRIAIKFYILLVLIYLQSKLIFVQAVLHNMPSPTDIPALYHFYTYAFLNTRVLVQVTVIVALTTLVFMLRDFFKKDTSLGYTR</sequence>
<feature type="transmembrane region" description="Helical" evidence="1">
    <location>
        <begin position="33"/>
        <end position="53"/>
    </location>
</feature>
<proteinExistence type="predicted"/>
<protein>
    <submittedName>
        <fullName evidence="2">Uncharacterized protein</fullName>
    </submittedName>
</protein>
<name>A0A1G2CSS0_9BACT</name>
<keyword evidence="1" id="KW-0812">Transmembrane</keyword>
<keyword evidence="1" id="KW-1133">Transmembrane helix</keyword>
<organism evidence="2 3">
    <name type="scientific">Candidatus Lloydbacteria bacterium RIFCSPHIGHO2_01_FULL_41_20</name>
    <dbReference type="NCBI Taxonomy" id="1798657"/>
    <lineage>
        <taxon>Bacteria</taxon>
        <taxon>Candidatus Lloydiibacteriota</taxon>
    </lineage>
</organism>
<evidence type="ECO:0000313" key="2">
    <source>
        <dbReference type="EMBL" id="OGZ03711.1"/>
    </source>
</evidence>